<dbReference type="RefSeq" id="WP_208465779.1">
    <property type="nucleotide sequence ID" value="NZ_JAGFNS010000002.1"/>
</dbReference>
<name>A0ABS3UFU0_9ACTN</name>
<dbReference type="InterPro" id="IPR050545">
    <property type="entry name" value="Mycobact_MmpL"/>
</dbReference>
<dbReference type="EMBL" id="JAGFNS010000002">
    <property type="protein sequence ID" value="MBO3736562.1"/>
    <property type="molecule type" value="Genomic_DNA"/>
</dbReference>
<feature type="transmembrane region" description="Helical" evidence="7">
    <location>
        <begin position="567"/>
        <end position="585"/>
    </location>
</feature>
<accession>A0ABS3UFU0</accession>
<dbReference type="Proteomes" id="UP000679690">
    <property type="component" value="Unassembled WGS sequence"/>
</dbReference>
<dbReference type="PANTHER" id="PTHR33406">
    <property type="entry name" value="MEMBRANE PROTEIN MJ1562-RELATED"/>
    <property type="match status" value="1"/>
</dbReference>
<feature type="transmembrane region" description="Helical" evidence="7">
    <location>
        <begin position="639"/>
        <end position="666"/>
    </location>
</feature>
<evidence type="ECO:0000256" key="1">
    <source>
        <dbReference type="ARBA" id="ARBA00004651"/>
    </source>
</evidence>
<feature type="transmembrane region" description="Helical" evidence="7">
    <location>
        <begin position="606"/>
        <end position="633"/>
    </location>
</feature>
<evidence type="ECO:0000256" key="6">
    <source>
        <dbReference type="ARBA" id="ARBA00023136"/>
    </source>
</evidence>
<evidence type="ECO:0000256" key="2">
    <source>
        <dbReference type="ARBA" id="ARBA00010157"/>
    </source>
</evidence>
<proteinExistence type="inferred from homology"/>
<evidence type="ECO:0000256" key="7">
    <source>
        <dbReference type="SAM" id="Phobius"/>
    </source>
</evidence>
<feature type="transmembrane region" description="Helical" evidence="7">
    <location>
        <begin position="12"/>
        <end position="31"/>
    </location>
</feature>
<dbReference type="PANTHER" id="PTHR33406:SF6">
    <property type="entry name" value="MEMBRANE PROTEIN YDGH-RELATED"/>
    <property type="match status" value="1"/>
</dbReference>
<feature type="transmembrane region" description="Helical" evidence="7">
    <location>
        <begin position="506"/>
        <end position="526"/>
    </location>
</feature>
<organism evidence="9 10">
    <name type="scientific">Actinoplanes flavus</name>
    <dbReference type="NCBI Taxonomy" id="2820290"/>
    <lineage>
        <taxon>Bacteria</taxon>
        <taxon>Bacillati</taxon>
        <taxon>Actinomycetota</taxon>
        <taxon>Actinomycetes</taxon>
        <taxon>Micromonosporales</taxon>
        <taxon>Micromonosporaceae</taxon>
        <taxon>Actinoplanes</taxon>
    </lineage>
</organism>
<feature type="transmembrane region" description="Helical" evidence="7">
    <location>
        <begin position="163"/>
        <end position="187"/>
    </location>
</feature>
<comment type="subcellular location">
    <subcellularLocation>
        <location evidence="1">Cell membrane</location>
        <topology evidence="1">Multi-pass membrane protein</topology>
    </subcellularLocation>
</comment>
<comment type="similarity">
    <text evidence="2">Belongs to the resistance-nodulation-cell division (RND) (TC 2.A.6) family. MmpL subfamily.</text>
</comment>
<dbReference type="SUPFAM" id="SSF82866">
    <property type="entry name" value="Multidrug efflux transporter AcrB transmembrane domain"/>
    <property type="match status" value="2"/>
</dbReference>
<keyword evidence="6 7" id="KW-0472">Membrane</keyword>
<dbReference type="InterPro" id="IPR000731">
    <property type="entry name" value="SSD"/>
</dbReference>
<evidence type="ECO:0000256" key="3">
    <source>
        <dbReference type="ARBA" id="ARBA00022475"/>
    </source>
</evidence>
<dbReference type="Gene3D" id="1.20.1640.10">
    <property type="entry name" value="Multidrug efflux transporter AcrB transmembrane domain"/>
    <property type="match status" value="2"/>
</dbReference>
<keyword evidence="5 7" id="KW-1133">Transmembrane helix</keyword>
<feature type="transmembrane region" description="Helical" evidence="7">
    <location>
        <begin position="302"/>
        <end position="327"/>
    </location>
</feature>
<evidence type="ECO:0000259" key="8">
    <source>
        <dbReference type="PROSITE" id="PS50156"/>
    </source>
</evidence>
<gene>
    <name evidence="9" type="ORF">J5X75_03400</name>
</gene>
<dbReference type="Pfam" id="PF03176">
    <property type="entry name" value="MMPL"/>
    <property type="match status" value="2"/>
</dbReference>
<evidence type="ECO:0000313" key="9">
    <source>
        <dbReference type="EMBL" id="MBO3736562.1"/>
    </source>
</evidence>
<keyword evidence="4 7" id="KW-0812">Transmembrane</keyword>
<reference evidence="9 10" key="1">
    <citation type="submission" date="2021-03" db="EMBL/GenBank/DDBJ databases">
        <title>Actinoplanes flavus sp. nov., a novel actinomycete isolated from Coconut Palm rhizosphere soil.</title>
        <authorList>
            <person name="Luo X."/>
        </authorList>
    </citation>
    <scope>NUCLEOTIDE SEQUENCE [LARGE SCALE GENOMIC DNA]</scope>
    <source>
        <strain evidence="9 10">NEAU-H7</strain>
    </source>
</reference>
<protein>
    <submittedName>
        <fullName evidence="9">MMPL family transporter</fullName>
    </submittedName>
</protein>
<feature type="transmembrane region" description="Helical" evidence="7">
    <location>
        <begin position="533"/>
        <end position="555"/>
    </location>
</feature>
<sequence length="692" mass="71926">MHRIIWILTGRVTAWLAIAAALAVTGVLTGLGGTAQQSDVVQALPPNAESTHAADLQKRLPSGRLNPALVIYARDDAALTESDKNKFKNDAIEYAQSALAGRVSPPVFADNGQAALVAVPLDAAMPVEDLQNTVEKLRAVAGHELPDGLTAQVTGGAGFTADIAASFSGADTTLLLATVAVVTALLLITYRSPWLWIVPLAVVGAADGATNATLALLSRTANLPLDSTTTGIVDVLVFGAGTDYALLLIARYREELRQNEDRRAALRNAVHTAGPAIAASALTVCLGLLALLAAPLTFTRTIGIAGALGVAIAAVFALTALPAALAVCGRRLFWPFTPKPGQPNSTTTGVWARLGTLVSRHPRRILAFSLALLAVLTAGLADASIGLSRTEQFRVQAQSLDGFATLQRHFPAGAADPTIIITRQSTQQQVLAAIVGTPGVVSAHPTEQADGLTAIDVVLRDAPDTTGSYDTIRALRAAVHAIPSAEAAVGGTVAANLDKRTASTDALSTVVPLVLAVVLLVLILLLRSLVAPIVLMLTVVATYFAALGAATFLFVHVLGYPGLDNEVPLLSFIFLVALGIDYNIFLATRAREEAHALGTRDGMRTALAATGGVITSAGILLAAVFAVLGVLPLVTLTELGIIVGIGVLLDTLLVRTLLVPAIAMLLGDTFWYPGKPHRAAPANRHFRQPSIR</sequence>
<keyword evidence="10" id="KW-1185">Reference proteome</keyword>
<evidence type="ECO:0000256" key="5">
    <source>
        <dbReference type="ARBA" id="ARBA00022989"/>
    </source>
</evidence>
<dbReference type="InterPro" id="IPR004869">
    <property type="entry name" value="MMPL_dom"/>
</dbReference>
<comment type="caution">
    <text evidence="9">The sequence shown here is derived from an EMBL/GenBank/DDBJ whole genome shotgun (WGS) entry which is preliminary data.</text>
</comment>
<dbReference type="PROSITE" id="PS50156">
    <property type="entry name" value="SSD"/>
    <property type="match status" value="2"/>
</dbReference>
<feature type="transmembrane region" description="Helical" evidence="7">
    <location>
        <begin position="229"/>
        <end position="252"/>
    </location>
</feature>
<keyword evidence="3" id="KW-1003">Cell membrane</keyword>
<evidence type="ECO:0000256" key="4">
    <source>
        <dbReference type="ARBA" id="ARBA00022692"/>
    </source>
</evidence>
<evidence type="ECO:0000313" key="10">
    <source>
        <dbReference type="Proteomes" id="UP000679690"/>
    </source>
</evidence>
<feature type="transmembrane region" description="Helical" evidence="7">
    <location>
        <begin position="365"/>
        <end position="385"/>
    </location>
</feature>
<feature type="domain" description="SSD" evidence="8">
    <location>
        <begin position="232"/>
        <end position="327"/>
    </location>
</feature>
<feature type="domain" description="SSD" evidence="8">
    <location>
        <begin position="536"/>
        <end position="664"/>
    </location>
</feature>
<feature type="transmembrane region" description="Helical" evidence="7">
    <location>
        <begin position="194"/>
        <end position="217"/>
    </location>
</feature>
<feature type="transmembrane region" description="Helical" evidence="7">
    <location>
        <begin position="273"/>
        <end position="296"/>
    </location>
</feature>